<gene>
    <name evidence="2" type="ORF">H8Z82_08675</name>
</gene>
<dbReference type="PROSITE" id="PS51704">
    <property type="entry name" value="GP_PDE"/>
    <property type="match status" value="1"/>
</dbReference>
<sequence length="519" mass="57559">MKLKRKLSGILILFGLFLVGLVGKPCCQVQAAEEYYVPYGTIEIKAGKSKAMDIYCDNVKLKPSGFKWSSNKPECVSVVSGIVKGKKTGYARVTAKKNKKTVSCMVYVYNKIQTVPFKNYRGQVKITRDSDLTLKPEKLGKGITYTSSDYDVANVTADGKVVPFKEGKVTITCCSYGASKYVSKIVVVIGKAARDISIKKQLSLETGEKSQLEVKAVPTNGVLSAIKYSSDDSTVASVDNKGQIIGKSAGRANITVTAAGADGTIQKNVEVYVAEADKETDITQGTDTGYIYHRGDPTSAPENTLPAFEIAGKNGARYVETDVYETKDGVLVVFHDTSLKRMCGVDKNILDMTYAELCQYPIIYGRNAAMFPNNVVPTLKQYIDCCNTYNMTPVIEIKQIPSANGMKQFKQLLSISKKQPLIISLRDSYLITLRQLGIPYKMQWVIKEPITDSIIRRCSQYNWDVSTMYNFVKKEDIPKAHQMGVGVAVWLCKDRKIADLFETWGVDYITCEINMEEML</sequence>
<dbReference type="InterPro" id="IPR030395">
    <property type="entry name" value="GP_PDE_dom"/>
</dbReference>
<accession>A0ABR7II96</accession>
<dbReference type="EMBL" id="JACOQG010000011">
    <property type="protein sequence ID" value="MBC5779736.1"/>
    <property type="molecule type" value="Genomic_DNA"/>
</dbReference>
<proteinExistence type="predicted"/>
<keyword evidence="3" id="KW-1185">Reference proteome</keyword>
<dbReference type="SUPFAM" id="SSF51695">
    <property type="entry name" value="PLC-like phosphodiesterases"/>
    <property type="match status" value="1"/>
</dbReference>
<dbReference type="InterPro" id="IPR003343">
    <property type="entry name" value="Big_2"/>
</dbReference>
<reference evidence="2 3" key="1">
    <citation type="submission" date="2020-08" db="EMBL/GenBank/DDBJ databases">
        <title>Genome public.</title>
        <authorList>
            <person name="Liu C."/>
            <person name="Sun Q."/>
        </authorList>
    </citation>
    <scope>NUCLEOTIDE SEQUENCE [LARGE SCALE GENOMIC DNA]</scope>
    <source>
        <strain evidence="2 3">M29</strain>
    </source>
</reference>
<comment type="caution">
    <text evidence="2">The sequence shown here is derived from an EMBL/GenBank/DDBJ whole genome shotgun (WGS) entry which is preliminary data.</text>
</comment>
<dbReference type="SMART" id="SM00635">
    <property type="entry name" value="BID_2"/>
    <property type="match status" value="3"/>
</dbReference>
<name>A0ABR7II96_9FIRM</name>
<dbReference type="Gene3D" id="2.60.40.1080">
    <property type="match status" value="3"/>
</dbReference>
<evidence type="ECO:0000313" key="2">
    <source>
        <dbReference type="EMBL" id="MBC5779736.1"/>
    </source>
</evidence>
<dbReference type="InterPro" id="IPR008964">
    <property type="entry name" value="Invasin/intimin_cell_adhesion"/>
</dbReference>
<dbReference type="Gene3D" id="3.20.20.190">
    <property type="entry name" value="Phosphatidylinositol (PI) phosphodiesterase"/>
    <property type="match status" value="1"/>
</dbReference>
<organism evidence="2 3">
    <name type="scientific">Blautia difficilis</name>
    <dbReference type="NCBI Taxonomy" id="2763027"/>
    <lineage>
        <taxon>Bacteria</taxon>
        <taxon>Bacillati</taxon>
        <taxon>Bacillota</taxon>
        <taxon>Clostridia</taxon>
        <taxon>Lachnospirales</taxon>
        <taxon>Lachnospiraceae</taxon>
        <taxon>Blautia</taxon>
    </lineage>
</organism>
<dbReference type="Proteomes" id="UP000649826">
    <property type="component" value="Unassembled WGS sequence"/>
</dbReference>
<evidence type="ECO:0000313" key="3">
    <source>
        <dbReference type="Proteomes" id="UP000649826"/>
    </source>
</evidence>
<feature type="domain" description="GP-PDE" evidence="1">
    <location>
        <begin position="288"/>
        <end position="519"/>
    </location>
</feature>
<dbReference type="PANTHER" id="PTHR46211:SF14">
    <property type="entry name" value="GLYCEROPHOSPHODIESTER PHOSPHODIESTERASE"/>
    <property type="match status" value="1"/>
</dbReference>
<protein>
    <submittedName>
        <fullName evidence="2">Ig-like domain-containing protein</fullName>
    </submittedName>
</protein>
<dbReference type="Pfam" id="PF02368">
    <property type="entry name" value="Big_2"/>
    <property type="match status" value="1"/>
</dbReference>
<dbReference type="InterPro" id="IPR017946">
    <property type="entry name" value="PLC-like_Pdiesterase_TIM-brl"/>
</dbReference>
<dbReference type="SUPFAM" id="SSF49373">
    <property type="entry name" value="Invasin/intimin cell-adhesion fragments"/>
    <property type="match status" value="3"/>
</dbReference>
<evidence type="ECO:0000259" key="1">
    <source>
        <dbReference type="PROSITE" id="PS51704"/>
    </source>
</evidence>
<dbReference type="Pfam" id="PF03009">
    <property type="entry name" value="GDPD"/>
    <property type="match status" value="1"/>
</dbReference>
<dbReference type="RefSeq" id="WP_186994900.1">
    <property type="nucleotide sequence ID" value="NZ_JACOQG010000011.1"/>
</dbReference>
<dbReference type="PANTHER" id="PTHR46211">
    <property type="entry name" value="GLYCEROPHOSPHORYL DIESTER PHOSPHODIESTERASE"/>
    <property type="match status" value="1"/>
</dbReference>